<dbReference type="GO" id="GO:0003824">
    <property type="term" value="F:catalytic activity"/>
    <property type="evidence" value="ECO:0007669"/>
    <property type="project" value="InterPro"/>
</dbReference>
<dbReference type="InterPro" id="IPR052046">
    <property type="entry name" value="GH57_Enzymes"/>
</dbReference>
<reference evidence="4 5" key="1">
    <citation type="submission" date="2017-11" db="EMBL/GenBank/DDBJ databases">
        <title>Genome-resolved metagenomics identifies genetic mobility, metabolic interactions, and unexpected diversity in perchlorate-reducing communities.</title>
        <authorList>
            <person name="Barnum T.P."/>
            <person name="Figueroa I.A."/>
            <person name="Carlstrom C.I."/>
            <person name="Lucas L.N."/>
            <person name="Engelbrektson A.L."/>
            <person name="Coates J.D."/>
        </authorList>
    </citation>
    <scope>NUCLEOTIDE SEQUENCE [LARGE SCALE GENOMIC DNA]</scope>
    <source>
        <strain evidence="4">BM706</strain>
    </source>
</reference>
<accession>A0A2N5ZK34</accession>
<dbReference type="InterPro" id="IPR004300">
    <property type="entry name" value="Glyco_hydro_57_N"/>
</dbReference>
<protein>
    <recommendedName>
        <fullName evidence="3">Glycoside hydrolase family 57 N-terminal domain-containing protein</fullName>
    </recommendedName>
</protein>
<comment type="caution">
    <text evidence="4">The sequence shown here is derived from an EMBL/GenBank/DDBJ whole genome shotgun (WGS) entry which is preliminary data.</text>
</comment>
<dbReference type="PANTHER" id="PTHR36306">
    <property type="entry name" value="ALPHA-AMYLASE-RELATED-RELATED"/>
    <property type="match status" value="1"/>
</dbReference>
<sequence>MKKYLIIHGHFYQPPRENPWIAEIERQDGAFPYHDFNEKIDAECYTPNAFSKYLDGFGRILDIVNNYDFLDFNFGPTLMGWIKNKNKDTYNKIVEGDRESCERLEGHGNAIAQVYNHVIMPLADKKRKEIQVKWAIKDFKRHFDRDPEGMWLAETAIDIETVKVLIDNNIKFTILSPYQALKFREIGSQMWNDVSQGTISPSRPYRIFDYDKNGKRIEDRYLDVFFFDRILSPAVSFEHLMRDSQVFLDRIVQAGEHIGNEEIVNISTDGETFGHHEPFANMCLTALSKKLKDSEYEWVNYSWYLAKYPPKDEVILKKGDYGTAWSCSHGVGRWYRDCGCTTDSPDYWNQKWRTPLRDAFNHLQKKADDIFLETFNDLTDDPWTMFERSMDITDHEGDVNELLKINADKDFDEIKIRNILLMQKYVMFCFTSCGWFFGDISRIEPVQNLKYAKKALDIMKMYDKEEAVLLEKEMLLILRNAISNIPSQKNGEHIWKNSVLPAKISDDKFAAFFMINLLVTDDKEDISIFNRLIASTSEVKEIQKNENIKKIIMNIKVKNEELNMENEYSVFGIIDRPHTLEAYVCKKDYDKIEILVEKFASEDFSKYFKEQKISYFGLEQMFYDQKEFLAKRLFENIEKNISEKYRIIYDENIQNIRTMLGIGIEPPYFLIPPISLTLKEDITRLFESFCENNSKELYEKIIDDSLLFKRINTQHDDFLEVLFERKISEKFSVYFKSDDLSILDNIMELFRLSWDIDITLVLDREKNMVFSRLREYMKEKELLIKEDRLSEMDFNGILKVVNIAEALNMNIDELRNSLNPFKK</sequence>
<dbReference type="AlphaFoldDB" id="A0A2N5ZK34"/>
<name>A0A2N5ZK34_MUIH1</name>
<proteinExistence type="inferred from homology"/>
<dbReference type="InterPro" id="IPR011330">
    <property type="entry name" value="Glyco_hydro/deAcase_b/a-brl"/>
</dbReference>
<gene>
    <name evidence="4" type="ORF">C0601_02815</name>
</gene>
<evidence type="ECO:0000313" key="4">
    <source>
        <dbReference type="EMBL" id="PLX19039.1"/>
    </source>
</evidence>
<organism evidence="4 5">
    <name type="scientific">Muiribacterium halophilum</name>
    <dbReference type="NCBI Taxonomy" id="2053465"/>
    <lineage>
        <taxon>Bacteria</taxon>
        <taxon>Candidatus Muiribacteriota</taxon>
        <taxon>Candidatus Muiribacteriia</taxon>
        <taxon>Candidatus Muiribacteriales</taxon>
        <taxon>Candidatus Muiribacteriaceae</taxon>
        <taxon>Candidatus Muiribacterium</taxon>
    </lineage>
</organism>
<dbReference type="PANTHER" id="PTHR36306:SF3">
    <property type="entry name" value="GLYCOSIDE HYDROLASE FAMILY 57"/>
    <property type="match status" value="1"/>
</dbReference>
<evidence type="ECO:0000259" key="3">
    <source>
        <dbReference type="Pfam" id="PF03065"/>
    </source>
</evidence>
<dbReference type="EMBL" id="PKTG01000042">
    <property type="protein sequence ID" value="PLX19039.1"/>
    <property type="molecule type" value="Genomic_DNA"/>
</dbReference>
<dbReference type="GO" id="GO:0005975">
    <property type="term" value="P:carbohydrate metabolic process"/>
    <property type="evidence" value="ECO:0007669"/>
    <property type="project" value="InterPro"/>
</dbReference>
<dbReference type="Gene3D" id="3.20.110.20">
    <property type="match status" value="1"/>
</dbReference>
<keyword evidence="2" id="KW-0119">Carbohydrate metabolism</keyword>
<dbReference type="SUPFAM" id="SSF88713">
    <property type="entry name" value="Glycoside hydrolase/deacetylase"/>
    <property type="match status" value="1"/>
</dbReference>
<dbReference type="CDD" id="cd10797">
    <property type="entry name" value="GH57N_APU_like_1"/>
    <property type="match status" value="1"/>
</dbReference>
<evidence type="ECO:0000256" key="1">
    <source>
        <dbReference type="ARBA" id="ARBA00006821"/>
    </source>
</evidence>
<dbReference type="Proteomes" id="UP000234857">
    <property type="component" value="Unassembled WGS sequence"/>
</dbReference>
<dbReference type="Pfam" id="PF12055">
    <property type="entry name" value="DUF3536"/>
    <property type="match status" value="1"/>
</dbReference>
<dbReference type="Pfam" id="PF03065">
    <property type="entry name" value="Glyco_hydro_57"/>
    <property type="match status" value="1"/>
</dbReference>
<evidence type="ECO:0000256" key="2">
    <source>
        <dbReference type="ARBA" id="ARBA00023277"/>
    </source>
</evidence>
<evidence type="ECO:0000313" key="5">
    <source>
        <dbReference type="Proteomes" id="UP000234857"/>
    </source>
</evidence>
<comment type="similarity">
    <text evidence="1">Belongs to the glycosyl hydrolase 57 family.</text>
</comment>
<dbReference type="InterPro" id="IPR021923">
    <property type="entry name" value="DUF3536"/>
</dbReference>
<feature type="domain" description="Glycoside hydrolase family 57 N-terminal" evidence="3">
    <location>
        <begin position="56"/>
        <end position="314"/>
    </location>
</feature>